<dbReference type="AlphaFoldDB" id="A0A2Z6R0F3"/>
<feature type="transmembrane region" description="Helical" evidence="5">
    <location>
        <begin position="407"/>
        <end position="438"/>
    </location>
</feature>
<evidence type="ECO:0000256" key="3">
    <source>
        <dbReference type="ARBA" id="ARBA00022989"/>
    </source>
</evidence>
<keyword evidence="4 5" id="KW-0472">Membrane</keyword>
<dbReference type="Proteomes" id="UP000247702">
    <property type="component" value="Unassembled WGS sequence"/>
</dbReference>
<feature type="transmembrane region" description="Helical" evidence="5">
    <location>
        <begin position="296"/>
        <end position="314"/>
    </location>
</feature>
<sequence>MFLESLFSILGPLGWGIAWLLFRCEAIWTERDEFSNWIAAIFVAGMAEGLWAGCSLEDGRVNCDPGSLIVGRLCSDERDTFIARYAIKRTCKRFCCKDCRKIAIKASKWNAKDKNLQLSHIIDIIVKASLIEAALCRRNYRKAGSLAREIIGSLPTCSNGYSLSWMNCVELPCSIGFATVALVIARSITSNIDGKTGNIVIDKGILLKHSDADMYYGAEAIARFIDDPSVHNPSQQLYHMISGTPFPELNTSKQILLKHQIQSGACGWALLPLSKPEKIQYDRRPRICQKAIGKKYFVHIALLQIVIGIVLTIVKKEIFPFLSFFVGAGVTIFWSAQSVMNSYVLHGLTVPIRMTILAVIGSFILLVLGQVGPNGATKINGIIQTSLPVVGIIFWWIAYFIKHNKRFNYVALGLGIFIFVLKFSFMIYGVITAIYPIYGNLYIN</sequence>
<evidence type="ECO:0000313" key="8">
    <source>
        <dbReference type="Proteomes" id="UP000247702"/>
    </source>
</evidence>
<evidence type="ECO:0000256" key="5">
    <source>
        <dbReference type="SAM" id="Phobius"/>
    </source>
</evidence>
<dbReference type="EMBL" id="BLAL01000081">
    <property type="protein sequence ID" value="GES84633.1"/>
    <property type="molecule type" value="Genomic_DNA"/>
</dbReference>
<dbReference type="Proteomes" id="UP000615446">
    <property type="component" value="Unassembled WGS sequence"/>
</dbReference>
<evidence type="ECO:0000313" key="7">
    <source>
        <dbReference type="EMBL" id="GES84633.1"/>
    </source>
</evidence>
<evidence type="ECO:0000256" key="2">
    <source>
        <dbReference type="ARBA" id="ARBA00022692"/>
    </source>
</evidence>
<keyword evidence="2 5" id="KW-0812">Transmembrane</keyword>
<name>A0A2Z6R0F3_9GLOM</name>
<keyword evidence="8" id="KW-1185">Reference proteome</keyword>
<gene>
    <name evidence="7" type="ORF">RCL2_001174600</name>
    <name evidence="6" type="ORF">RclHR1_02640007</name>
</gene>
<dbReference type="EMBL" id="BEXD01001824">
    <property type="protein sequence ID" value="GBB95893.1"/>
    <property type="molecule type" value="Genomic_DNA"/>
</dbReference>
<feature type="transmembrane region" description="Helical" evidence="5">
    <location>
        <begin position="352"/>
        <end position="369"/>
    </location>
</feature>
<feature type="transmembrane region" description="Helical" evidence="5">
    <location>
        <begin position="381"/>
        <end position="401"/>
    </location>
</feature>
<dbReference type="PROSITE" id="PS01346">
    <property type="entry name" value="CLAUDIN"/>
    <property type="match status" value="1"/>
</dbReference>
<evidence type="ECO:0000313" key="6">
    <source>
        <dbReference type="EMBL" id="GBB95893.1"/>
    </source>
</evidence>
<keyword evidence="3 5" id="KW-1133">Transmembrane helix</keyword>
<dbReference type="GO" id="GO:0016020">
    <property type="term" value="C:membrane"/>
    <property type="evidence" value="ECO:0007669"/>
    <property type="project" value="UniProtKB-SubCell"/>
</dbReference>
<protein>
    <submittedName>
        <fullName evidence="6">Uncharacterized protein</fullName>
    </submittedName>
</protein>
<feature type="transmembrane region" description="Helical" evidence="5">
    <location>
        <begin position="321"/>
        <end position="340"/>
    </location>
</feature>
<accession>A0A2Z6R0F3</accession>
<reference evidence="7" key="2">
    <citation type="submission" date="2019-10" db="EMBL/GenBank/DDBJ databases">
        <title>Conservation and host-specific expression of non-tandemly repeated heterogenous ribosome RNA gene in arbuscular mycorrhizal fungi.</title>
        <authorList>
            <person name="Maeda T."/>
            <person name="Kobayashi Y."/>
            <person name="Nakagawa T."/>
            <person name="Ezawa T."/>
            <person name="Yamaguchi K."/>
            <person name="Bino T."/>
            <person name="Nishimoto Y."/>
            <person name="Shigenobu S."/>
            <person name="Kawaguchi M."/>
        </authorList>
    </citation>
    <scope>NUCLEOTIDE SEQUENCE</scope>
    <source>
        <strain evidence="7">HR1</strain>
    </source>
</reference>
<dbReference type="InterPro" id="IPR017974">
    <property type="entry name" value="Claudin_CS"/>
</dbReference>
<proteinExistence type="predicted"/>
<comment type="subcellular location">
    <subcellularLocation>
        <location evidence="1">Membrane</location>
        <topology evidence="1">Multi-pass membrane protein</topology>
    </subcellularLocation>
</comment>
<evidence type="ECO:0000256" key="1">
    <source>
        <dbReference type="ARBA" id="ARBA00004141"/>
    </source>
</evidence>
<reference evidence="6 8" key="1">
    <citation type="submission" date="2017-11" db="EMBL/GenBank/DDBJ databases">
        <title>The genome of Rhizophagus clarus HR1 reveals common genetic basis of auxotrophy among arbuscular mycorrhizal fungi.</title>
        <authorList>
            <person name="Kobayashi Y."/>
        </authorList>
    </citation>
    <scope>NUCLEOTIDE SEQUENCE [LARGE SCALE GENOMIC DNA]</scope>
    <source>
        <strain evidence="6 8">HR1</strain>
    </source>
</reference>
<dbReference type="OrthoDB" id="10333975at2759"/>
<evidence type="ECO:0000256" key="4">
    <source>
        <dbReference type="ARBA" id="ARBA00023136"/>
    </source>
</evidence>
<organism evidence="6 8">
    <name type="scientific">Rhizophagus clarus</name>
    <dbReference type="NCBI Taxonomy" id="94130"/>
    <lineage>
        <taxon>Eukaryota</taxon>
        <taxon>Fungi</taxon>
        <taxon>Fungi incertae sedis</taxon>
        <taxon>Mucoromycota</taxon>
        <taxon>Glomeromycotina</taxon>
        <taxon>Glomeromycetes</taxon>
        <taxon>Glomerales</taxon>
        <taxon>Glomeraceae</taxon>
        <taxon>Rhizophagus</taxon>
    </lineage>
</organism>
<comment type="caution">
    <text evidence="6">The sequence shown here is derived from an EMBL/GenBank/DDBJ whole genome shotgun (WGS) entry which is preliminary data.</text>
</comment>